<accession>A0A8K0PB62</accession>
<dbReference type="Pfam" id="PF13843">
    <property type="entry name" value="DDE_Tnp_1_7"/>
    <property type="match status" value="1"/>
</dbReference>
<dbReference type="PANTHER" id="PTHR46599:SF3">
    <property type="entry name" value="PIGGYBAC TRANSPOSABLE ELEMENT-DERIVED PROTEIN 4"/>
    <property type="match status" value="1"/>
</dbReference>
<reference evidence="2" key="1">
    <citation type="submission" date="2013-04" db="EMBL/GenBank/DDBJ databases">
        <authorList>
            <person name="Qu J."/>
            <person name="Murali S.C."/>
            <person name="Bandaranaike D."/>
            <person name="Bellair M."/>
            <person name="Blankenburg K."/>
            <person name="Chao H."/>
            <person name="Dinh H."/>
            <person name="Doddapaneni H."/>
            <person name="Downs B."/>
            <person name="Dugan-Rocha S."/>
            <person name="Elkadiri S."/>
            <person name="Gnanaolivu R.D."/>
            <person name="Hernandez B."/>
            <person name="Javaid M."/>
            <person name="Jayaseelan J.C."/>
            <person name="Lee S."/>
            <person name="Li M."/>
            <person name="Ming W."/>
            <person name="Munidasa M."/>
            <person name="Muniz J."/>
            <person name="Nguyen L."/>
            <person name="Ongeri F."/>
            <person name="Osuji N."/>
            <person name="Pu L.-L."/>
            <person name="Puazo M."/>
            <person name="Qu C."/>
            <person name="Quiroz J."/>
            <person name="Raj R."/>
            <person name="Weissenberger G."/>
            <person name="Xin Y."/>
            <person name="Zou X."/>
            <person name="Han Y."/>
            <person name="Richards S."/>
            <person name="Worley K."/>
            <person name="Muzny D."/>
            <person name="Gibbs R."/>
        </authorList>
    </citation>
    <scope>NUCLEOTIDE SEQUENCE</scope>
    <source>
        <strain evidence="2">Sampled in the wild</strain>
    </source>
</reference>
<dbReference type="OrthoDB" id="75807at2759"/>
<comment type="caution">
    <text evidence="2">The sequence shown here is derived from an EMBL/GenBank/DDBJ whole genome shotgun (WGS) entry which is preliminary data.</text>
</comment>
<dbReference type="EMBL" id="KZ309365">
    <property type="protein sequence ID" value="KAG8238533.1"/>
    <property type="molecule type" value="Genomic_DNA"/>
</dbReference>
<evidence type="ECO:0000313" key="2">
    <source>
        <dbReference type="EMBL" id="KAG8238533.1"/>
    </source>
</evidence>
<evidence type="ECO:0000313" key="3">
    <source>
        <dbReference type="Proteomes" id="UP000792457"/>
    </source>
</evidence>
<feature type="domain" description="PiggyBac transposable element-derived protein" evidence="1">
    <location>
        <begin position="1"/>
        <end position="217"/>
    </location>
</feature>
<gene>
    <name evidence="2" type="ORF">J437_LFUL018205</name>
</gene>
<keyword evidence="3" id="KW-1185">Reference proteome</keyword>
<evidence type="ECO:0000259" key="1">
    <source>
        <dbReference type="Pfam" id="PF13843"/>
    </source>
</evidence>
<protein>
    <recommendedName>
        <fullName evidence="1">PiggyBac transposable element-derived protein domain-containing protein</fullName>
    </recommendedName>
</protein>
<dbReference type="Proteomes" id="UP000792457">
    <property type="component" value="Unassembled WGS sequence"/>
</dbReference>
<organism evidence="2 3">
    <name type="scientific">Ladona fulva</name>
    <name type="common">Scarce chaser dragonfly</name>
    <name type="synonym">Libellula fulva</name>
    <dbReference type="NCBI Taxonomy" id="123851"/>
    <lineage>
        <taxon>Eukaryota</taxon>
        <taxon>Metazoa</taxon>
        <taxon>Ecdysozoa</taxon>
        <taxon>Arthropoda</taxon>
        <taxon>Hexapoda</taxon>
        <taxon>Insecta</taxon>
        <taxon>Pterygota</taxon>
        <taxon>Palaeoptera</taxon>
        <taxon>Odonata</taxon>
        <taxon>Epiprocta</taxon>
        <taxon>Anisoptera</taxon>
        <taxon>Libelluloidea</taxon>
        <taxon>Libellulidae</taxon>
        <taxon>Ladona</taxon>
    </lineage>
</organism>
<reference evidence="2" key="2">
    <citation type="submission" date="2017-10" db="EMBL/GenBank/DDBJ databases">
        <title>Ladona fulva Genome sequencing and assembly.</title>
        <authorList>
            <person name="Murali S."/>
            <person name="Richards S."/>
            <person name="Bandaranaike D."/>
            <person name="Bellair M."/>
            <person name="Blankenburg K."/>
            <person name="Chao H."/>
            <person name="Dinh H."/>
            <person name="Doddapaneni H."/>
            <person name="Dugan-Rocha S."/>
            <person name="Elkadiri S."/>
            <person name="Gnanaolivu R."/>
            <person name="Hernandez B."/>
            <person name="Skinner E."/>
            <person name="Javaid M."/>
            <person name="Lee S."/>
            <person name="Li M."/>
            <person name="Ming W."/>
            <person name="Munidasa M."/>
            <person name="Muniz J."/>
            <person name="Nguyen L."/>
            <person name="Hughes D."/>
            <person name="Osuji N."/>
            <person name="Pu L.-L."/>
            <person name="Puazo M."/>
            <person name="Qu C."/>
            <person name="Quiroz J."/>
            <person name="Raj R."/>
            <person name="Weissenberger G."/>
            <person name="Xin Y."/>
            <person name="Zou X."/>
            <person name="Han Y."/>
            <person name="Worley K."/>
            <person name="Muzny D."/>
            <person name="Gibbs R."/>
        </authorList>
    </citation>
    <scope>NUCLEOTIDE SEQUENCE</scope>
    <source>
        <strain evidence="2">Sampled in the wild</strain>
    </source>
</reference>
<dbReference type="PANTHER" id="PTHR46599">
    <property type="entry name" value="PIGGYBAC TRANSPOSABLE ELEMENT-DERIVED PROTEIN 4"/>
    <property type="match status" value="1"/>
</dbReference>
<sequence>MSYWRFASIRQYLHFNNNEEYDPPNHLNPKLNTIWPIYQMLEDKFSKLYTQERDLTIDESLLLSKGRLGWHQYISQKMARFGIKTYILCEFKSGYVWSTIVYMGKGAILDDTFKNMTSQEVRSLMKPLFEKGCVTTDNFYTSPKFSEALISRSCDTYGTLKRKKLKKGEVAAYQEGKIMVLQWKDKKELTLLSTMHKNEMQTVEKRGMVVRKPNIVVNCNGLDIIEKMIEVYHPCVTSPKVGRPLAGPQPHHLTERHLLDMIPATEKFPSIIIFGNIYICLTAGQHPKGTFRSHKKSGPVGLMG</sequence>
<proteinExistence type="predicted"/>
<name>A0A8K0PB62_LADFU</name>
<dbReference type="InterPro" id="IPR029526">
    <property type="entry name" value="PGBD"/>
</dbReference>
<dbReference type="AlphaFoldDB" id="A0A8K0PB62"/>